<protein>
    <submittedName>
        <fullName evidence="1">DNA metabolism protein</fullName>
    </submittedName>
</protein>
<dbReference type="AlphaFoldDB" id="A0A2K0JFC4"/>
<proteinExistence type="predicted"/>
<organism evidence="1 2">
    <name type="scientific">Salmonella enterica subsp. houtenae serovar 50:g,z51:-</name>
    <dbReference type="NCBI Taxonomy" id="1173947"/>
    <lineage>
        <taxon>Bacteria</taxon>
        <taxon>Pseudomonadati</taxon>
        <taxon>Pseudomonadota</taxon>
        <taxon>Gammaproteobacteria</taxon>
        <taxon>Enterobacterales</taxon>
        <taxon>Enterobacteriaceae</taxon>
        <taxon>Salmonella</taxon>
    </lineage>
</organism>
<reference evidence="2" key="1">
    <citation type="submission" date="2017-12" db="EMBL/GenBank/DDBJ databases">
        <title>FDA dAtabase for Regulatory Grade micrObial Sequences (FDA-ARGOS): Supporting development and validation of Infectious Disease Dx tests.</title>
        <authorList>
            <person name="Sichtig H."/>
            <person name="Tallon L."/>
            <person name="Sadzewicz L."/>
            <person name="Sengamalay N."/>
            <person name="Nagaraj S."/>
            <person name="Vavikolanu K."/>
            <person name="Aluvathingal J."/>
            <person name="Nadendla S."/>
            <person name="Pirone D.C."/>
            <person name="Hoffman M."/>
            <person name="Muruvanda T."/>
            <person name="Allard M."/>
            <person name="Evans P."/>
        </authorList>
    </citation>
    <scope>NUCLEOTIDE SEQUENCE [LARGE SCALE GENOMIC DNA]</scope>
    <source>
        <strain evidence="2">FDAARGOS_55</strain>
    </source>
</reference>
<dbReference type="Proteomes" id="UP000236163">
    <property type="component" value="Unassembled WGS sequence"/>
</dbReference>
<comment type="caution">
    <text evidence="1">The sequence shown here is derived from an EMBL/GenBank/DDBJ whole genome shotgun (WGS) entry which is preliminary data.</text>
</comment>
<dbReference type="EMBL" id="JWSP02000004">
    <property type="protein sequence ID" value="PNO33976.1"/>
    <property type="molecule type" value="Genomic_DNA"/>
</dbReference>
<evidence type="ECO:0000313" key="2">
    <source>
        <dbReference type="Proteomes" id="UP000236163"/>
    </source>
</evidence>
<gene>
    <name evidence="1" type="ORF">RK55_012800</name>
</gene>
<sequence length="62" mass="6840">MSYRNKAISLAILQPGSARHPHVLRVRSGGCTLADDKLAAPITPLYVSYCFFKLWSDSMVSV</sequence>
<name>A0A2K0JFC4_SALHO</name>
<evidence type="ECO:0000313" key="1">
    <source>
        <dbReference type="EMBL" id="PNO33976.1"/>
    </source>
</evidence>
<accession>A0A2K0JFC4</accession>